<keyword evidence="4 7" id="KW-1133">Transmembrane helix</keyword>
<dbReference type="AlphaFoldDB" id="A0A9X1NGT9"/>
<evidence type="ECO:0000256" key="5">
    <source>
        <dbReference type="ARBA" id="ARBA00023136"/>
    </source>
</evidence>
<dbReference type="Proteomes" id="UP001138997">
    <property type="component" value="Unassembled WGS sequence"/>
</dbReference>
<sequence length="217" mass="23969">MSADTALFTRLRRSVDLLYREVVKFGAVGGVAFVVDTGVFNLLLHTAVGEAVGLDHKPLTAKTISVLVATVVAWLGNRYWTFRHRRRASVRREFVLFGVMNAAGLAISLACLGFSRYILDLDSPLADNISGNVIGLGLGTLFRFWAYRTFVFTHDHQHTDQDPTPPGTPEAIAEDLAEEHDRAEHRQPEGGPEVPGQARNSHLDLSPPPRRESHTSF</sequence>
<keyword evidence="3 7" id="KW-0812">Transmembrane</keyword>
<feature type="domain" description="GtrA/DPMS transmembrane" evidence="8">
    <location>
        <begin position="24"/>
        <end position="152"/>
    </location>
</feature>
<evidence type="ECO:0000256" key="2">
    <source>
        <dbReference type="ARBA" id="ARBA00009399"/>
    </source>
</evidence>
<evidence type="ECO:0000256" key="6">
    <source>
        <dbReference type="SAM" id="MobiDB-lite"/>
    </source>
</evidence>
<feature type="transmembrane region" description="Helical" evidence="7">
    <location>
        <begin position="94"/>
        <end position="117"/>
    </location>
</feature>
<dbReference type="GO" id="GO:0005886">
    <property type="term" value="C:plasma membrane"/>
    <property type="evidence" value="ECO:0007669"/>
    <property type="project" value="TreeGrafter"/>
</dbReference>
<gene>
    <name evidence="9" type="ORF">LR394_22170</name>
</gene>
<organism evidence="9 10">
    <name type="scientific">Kineosporia babensis</name>
    <dbReference type="NCBI Taxonomy" id="499548"/>
    <lineage>
        <taxon>Bacteria</taxon>
        <taxon>Bacillati</taxon>
        <taxon>Actinomycetota</taxon>
        <taxon>Actinomycetes</taxon>
        <taxon>Kineosporiales</taxon>
        <taxon>Kineosporiaceae</taxon>
        <taxon>Kineosporia</taxon>
    </lineage>
</organism>
<keyword evidence="5 7" id="KW-0472">Membrane</keyword>
<feature type="transmembrane region" description="Helical" evidence="7">
    <location>
        <begin position="22"/>
        <end position="44"/>
    </location>
</feature>
<keyword evidence="10" id="KW-1185">Reference proteome</keyword>
<accession>A0A9X1NGT9</accession>
<comment type="similarity">
    <text evidence="2">Belongs to the GtrA family.</text>
</comment>
<evidence type="ECO:0000256" key="7">
    <source>
        <dbReference type="SAM" id="Phobius"/>
    </source>
</evidence>
<evidence type="ECO:0000256" key="4">
    <source>
        <dbReference type="ARBA" id="ARBA00022989"/>
    </source>
</evidence>
<feature type="transmembrane region" description="Helical" evidence="7">
    <location>
        <begin position="129"/>
        <end position="146"/>
    </location>
</feature>
<evidence type="ECO:0000256" key="3">
    <source>
        <dbReference type="ARBA" id="ARBA00022692"/>
    </source>
</evidence>
<evidence type="ECO:0000313" key="9">
    <source>
        <dbReference type="EMBL" id="MCD5313620.1"/>
    </source>
</evidence>
<protein>
    <submittedName>
        <fullName evidence="9">GtrA family protein</fullName>
    </submittedName>
</protein>
<dbReference type="EMBL" id="JAJOMB010000012">
    <property type="protein sequence ID" value="MCD5313620.1"/>
    <property type="molecule type" value="Genomic_DNA"/>
</dbReference>
<dbReference type="GO" id="GO:0000271">
    <property type="term" value="P:polysaccharide biosynthetic process"/>
    <property type="evidence" value="ECO:0007669"/>
    <property type="project" value="InterPro"/>
</dbReference>
<feature type="transmembrane region" description="Helical" evidence="7">
    <location>
        <begin position="64"/>
        <end position="82"/>
    </location>
</feature>
<dbReference type="PANTHER" id="PTHR38459:SF1">
    <property type="entry name" value="PROPHAGE BACTOPRENOL-LINKED GLUCOSE TRANSLOCASE HOMOLOG"/>
    <property type="match status" value="1"/>
</dbReference>
<proteinExistence type="inferred from homology"/>
<comment type="caution">
    <text evidence="9">The sequence shown here is derived from an EMBL/GenBank/DDBJ whole genome shotgun (WGS) entry which is preliminary data.</text>
</comment>
<name>A0A9X1NGT9_9ACTN</name>
<evidence type="ECO:0000259" key="8">
    <source>
        <dbReference type="Pfam" id="PF04138"/>
    </source>
</evidence>
<comment type="subcellular location">
    <subcellularLocation>
        <location evidence="1">Membrane</location>
        <topology evidence="1">Multi-pass membrane protein</topology>
    </subcellularLocation>
</comment>
<dbReference type="InterPro" id="IPR007267">
    <property type="entry name" value="GtrA_DPMS_TM"/>
</dbReference>
<feature type="region of interest" description="Disordered" evidence="6">
    <location>
        <begin position="156"/>
        <end position="217"/>
    </location>
</feature>
<evidence type="ECO:0000313" key="10">
    <source>
        <dbReference type="Proteomes" id="UP001138997"/>
    </source>
</evidence>
<reference evidence="9" key="1">
    <citation type="submission" date="2021-11" db="EMBL/GenBank/DDBJ databases">
        <title>Streptomyces corallinus and Kineosporia corallina sp. nov., two new coral-derived marine actinobacteria.</title>
        <authorList>
            <person name="Buangrab K."/>
            <person name="Sutthacheep M."/>
            <person name="Yeemin T."/>
            <person name="Harunari E."/>
            <person name="Igarashi Y."/>
            <person name="Sripreechasak P."/>
            <person name="Kanchanasin P."/>
            <person name="Tanasupawat S."/>
            <person name="Phongsopitanun W."/>
        </authorList>
    </citation>
    <scope>NUCLEOTIDE SEQUENCE</scope>
    <source>
        <strain evidence="9">JCM 31032</strain>
    </source>
</reference>
<dbReference type="RefSeq" id="WP_231444987.1">
    <property type="nucleotide sequence ID" value="NZ_JAJOMB010000012.1"/>
</dbReference>
<dbReference type="InterPro" id="IPR051401">
    <property type="entry name" value="GtrA_CellWall_Glycosyl"/>
</dbReference>
<dbReference type="PANTHER" id="PTHR38459">
    <property type="entry name" value="PROPHAGE BACTOPRENOL-LINKED GLUCOSE TRANSLOCASE HOMOLOG"/>
    <property type="match status" value="1"/>
</dbReference>
<feature type="compositionally biased region" description="Basic and acidic residues" evidence="6">
    <location>
        <begin position="179"/>
        <end position="188"/>
    </location>
</feature>
<evidence type="ECO:0000256" key="1">
    <source>
        <dbReference type="ARBA" id="ARBA00004141"/>
    </source>
</evidence>
<dbReference type="Pfam" id="PF04138">
    <property type="entry name" value="GtrA_DPMS_TM"/>
    <property type="match status" value="1"/>
</dbReference>